<keyword evidence="3" id="KW-1185">Reference proteome</keyword>
<name>A0A8J5M1S4_9STRA</name>
<comment type="caution">
    <text evidence="2">The sequence shown here is derived from an EMBL/GenBank/DDBJ whole genome shotgun (WGS) entry which is preliminary data.</text>
</comment>
<dbReference type="Proteomes" id="UP000709295">
    <property type="component" value="Unassembled WGS sequence"/>
</dbReference>
<organism evidence="2 3">
    <name type="scientific">Phytophthora aleatoria</name>
    <dbReference type="NCBI Taxonomy" id="2496075"/>
    <lineage>
        <taxon>Eukaryota</taxon>
        <taxon>Sar</taxon>
        <taxon>Stramenopiles</taxon>
        <taxon>Oomycota</taxon>
        <taxon>Peronosporomycetes</taxon>
        <taxon>Peronosporales</taxon>
        <taxon>Peronosporaceae</taxon>
        <taxon>Phytophthora</taxon>
    </lineage>
</organism>
<protein>
    <submittedName>
        <fullName evidence="2">Uncharacterized protein</fullName>
    </submittedName>
</protein>
<evidence type="ECO:0000313" key="2">
    <source>
        <dbReference type="EMBL" id="KAG6958905.1"/>
    </source>
</evidence>
<accession>A0A8J5M1S4</accession>
<evidence type="ECO:0000313" key="3">
    <source>
        <dbReference type="Proteomes" id="UP000709295"/>
    </source>
</evidence>
<proteinExistence type="predicted"/>
<dbReference type="PANTHER" id="PTHR40866:SF1">
    <property type="entry name" value="BED-TYPE DOMAIN-CONTAINING PROTEIN"/>
    <property type="match status" value="1"/>
</dbReference>
<dbReference type="PANTHER" id="PTHR40866">
    <property type="entry name" value="BED-TYPE DOMAIN-CONTAINING PROTEIN"/>
    <property type="match status" value="1"/>
</dbReference>
<evidence type="ECO:0000256" key="1">
    <source>
        <dbReference type="SAM" id="MobiDB-lite"/>
    </source>
</evidence>
<sequence>MLSASSTLVVSSNKRSAMVNTGVLAARAVLLLTETPWILTLESDVAAAEMSGPLMLRPALLFALALLVEVIAELAGIGKGLAAWVFWRKQCDVAKRKLEWASSSKYWENAIPRFPFGAEMPDAVMEQRWGFLSPWCNVLLYHIHYRALDDDNDGDVWSALQVILPTRTDIYGEYKDDGTFQIEFQNTREALAVLAAVARVDYHAYKYLLTNHCGVDVGKIENVEDKIQVHFVLLMEHHAETDLVQLCGVAQRRAISAGYFNSLQRIAAMDCHLKPDKPGFDIEIPVRVIFSSTTVFKANTGPVEILLSIQNAERLIHEEWESYNWSLENQPVDSGQLRCTFVLEPMIGDLGGLGCGPEIAETMAKFVGENVWFSQVSMRAEMDPQREERATLMPFRQTMAVVFDATRRSQELANTRYCSSFVAFHTTSPLQMGRVSKQAGGTEYSNLKAHLAAKHAGYQTSFEGSSGRSLQSYGFVSEEASHLFQWIQWIIMRNMPIHEVEDALTRAMSKLRPVTVKAVKKCLEGLAIKVGLKLEKGLGTRFGLIWQAPRGLSPLADGSQTADAHVKLFENTLDVYDKSKEMVGFLVGDNCNTNQAFSNKLDVPFVGCAIHRLNLAVNKFLAPHESLLSVVNTLMVELQINKVKAVEETIPTGAKLQNNIDLFEHLKKLESICLRLQCDDTDMTEATANIVYQAAFETGVVKVINGSLLASAETLVLKPFEATQTAGKKRKERDEDYASQLLRSGGKKRKPTSDMKQYMPLVKMIPPASNIMQRLFSQ</sequence>
<reference evidence="2" key="1">
    <citation type="submission" date="2021-01" db="EMBL/GenBank/DDBJ databases">
        <title>Phytophthora aleatoria, a newly-described species from Pinus radiata is distinct from Phytophthora cactorum isolates based on comparative genomics.</title>
        <authorList>
            <person name="Mcdougal R."/>
            <person name="Panda P."/>
            <person name="Williams N."/>
            <person name="Studholme D.J."/>
        </authorList>
    </citation>
    <scope>NUCLEOTIDE SEQUENCE</scope>
    <source>
        <strain evidence="2">NZFS 4037</strain>
    </source>
</reference>
<feature type="region of interest" description="Disordered" evidence="1">
    <location>
        <begin position="724"/>
        <end position="753"/>
    </location>
</feature>
<dbReference type="EMBL" id="JAENGY010000644">
    <property type="protein sequence ID" value="KAG6958905.1"/>
    <property type="molecule type" value="Genomic_DNA"/>
</dbReference>
<dbReference type="AlphaFoldDB" id="A0A8J5M1S4"/>
<gene>
    <name evidence="2" type="ORF">JG688_00010319</name>
</gene>